<gene>
    <name evidence="1" type="ORF">ZOSMA_153G00290</name>
</gene>
<protein>
    <submittedName>
        <fullName evidence="1">Uncharacterized protein</fullName>
    </submittedName>
</protein>
<comment type="caution">
    <text evidence="1">The sequence shown here is derived from an EMBL/GenBank/DDBJ whole genome shotgun (WGS) entry which is preliminary data.</text>
</comment>
<dbReference type="OrthoDB" id="1938940at2759"/>
<keyword evidence="2" id="KW-1185">Reference proteome</keyword>
<evidence type="ECO:0000313" key="1">
    <source>
        <dbReference type="EMBL" id="KMZ73137.1"/>
    </source>
</evidence>
<dbReference type="EMBL" id="LFYR01000601">
    <property type="protein sequence ID" value="KMZ73137.1"/>
    <property type="molecule type" value="Genomic_DNA"/>
</dbReference>
<evidence type="ECO:0000313" key="2">
    <source>
        <dbReference type="Proteomes" id="UP000036987"/>
    </source>
</evidence>
<reference evidence="2" key="1">
    <citation type="journal article" date="2016" name="Nature">
        <title>The genome of the seagrass Zostera marina reveals angiosperm adaptation to the sea.</title>
        <authorList>
            <person name="Olsen J.L."/>
            <person name="Rouze P."/>
            <person name="Verhelst B."/>
            <person name="Lin Y.-C."/>
            <person name="Bayer T."/>
            <person name="Collen J."/>
            <person name="Dattolo E."/>
            <person name="De Paoli E."/>
            <person name="Dittami S."/>
            <person name="Maumus F."/>
            <person name="Michel G."/>
            <person name="Kersting A."/>
            <person name="Lauritano C."/>
            <person name="Lohaus R."/>
            <person name="Toepel M."/>
            <person name="Tonon T."/>
            <person name="Vanneste K."/>
            <person name="Amirebrahimi M."/>
            <person name="Brakel J."/>
            <person name="Bostroem C."/>
            <person name="Chovatia M."/>
            <person name="Grimwood J."/>
            <person name="Jenkins J.W."/>
            <person name="Jueterbock A."/>
            <person name="Mraz A."/>
            <person name="Stam W.T."/>
            <person name="Tice H."/>
            <person name="Bornberg-Bauer E."/>
            <person name="Green P.J."/>
            <person name="Pearson G.A."/>
            <person name="Procaccini G."/>
            <person name="Duarte C.M."/>
            <person name="Schmutz J."/>
            <person name="Reusch T.B.H."/>
            <person name="Van de Peer Y."/>
        </authorList>
    </citation>
    <scope>NUCLEOTIDE SEQUENCE [LARGE SCALE GENOMIC DNA]</scope>
    <source>
        <strain evidence="2">cv. Finnish</strain>
    </source>
</reference>
<proteinExistence type="predicted"/>
<dbReference type="Proteomes" id="UP000036987">
    <property type="component" value="Unassembled WGS sequence"/>
</dbReference>
<accession>A0A0K9PY51</accession>
<sequence>MGYYKTQVTYVKLIDKEMEEPKSKNSNTEGVVEEERGVDNFTIEDDELFEINLEEVRKSRSSSENQFFVDNTEALLANCTLPVSCLCDAIPFECTPIMRFGVTPTTSDGRSTRFTYFWY</sequence>
<dbReference type="AlphaFoldDB" id="A0A0K9PY51"/>
<organism evidence="1 2">
    <name type="scientific">Zostera marina</name>
    <name type="common">Eelgrass</name>
    <dbReference type="NCBI Taxonomy" id="29655"/>
    <lineage>
        <taxon>Eukaryota</taxon>
        <taxon>Viridiplantae</taxon>
        <taxon>Streptophyta</taxon>
        <taxon>Embryophyta</taxon>
        <taxon>Tracheophyta</taxon>
        <taxon>Spermatophyta</taxon>
        <taxon>Magnoliopsida</taxon>
        <taxon>Liliopsida</taxon>
        <taxon>Zosteraceae</taxon>
        <taxon>Zostera</taxon>
    </lineage>
</organism>
<name>A0A0K9PY51_ZOSMR</name>